<accession>I9DW07</accession>
<gene>
    <name evidence="3" type="ORF">AGRI_00775</name>
</gene>
<reference evidence="3 4" key="1">
    <citation type="journal article" date="2012" name="J. Bacteriol.">
        <title>Genome Sequence of Pectin-Degrading Alishewanella agri, Isolated from Landfill Soil.</title>
        <authorList>
            <person name="Kim J."/>
            <person name="Jung J."/>
            <person name="Sung J.S."/>
            <person name="Chun J."/>
            <person name="Park W."/>
        </authorList>
    </citation>
    <scope>NUCLEOTIDE SEQUENCE [LARGE SCALE GENOMIC DNA]</scope>
    <source>
        <strain evidence="3 4">BL06</strain>
    </source>
</reference>
<evidence type="ECO:0000313" key="4">
    <source>
        <dbReference type="Proteomes" id="UP000035062"/>
    </source>
</evidence>
<dbReference type="Pfam" id="PF13469">
    <property type="entry name" value="Sulfotransfer_3"/>
    <property type="match status" value="1"/>
</dbReference>
<comment type="caution">
    <text evidence="3">The sequence shown here is derived from an EMBL/GenBank/DDBJ whole genome shotgun (WGS) entry which is preliminary data.</text>
</comment>
<keyword evidence="2" id="KW-0175">Coiled coil</keyword>
<feature type="coiled-coil region" evidence="2">
    <location>
        <begin position="169"/>
        <end position="196"/>
    </location>
</feature>
<evidence type="ECO:0000256" key="1">
    <source>
        <dbReference type="ARBA" id="ARBA00022679"/>
    </source>
</evidence>
<sequence length="306" mass="36023">MASEAKQLFILGAPRSGTTFLASLLSKTRFGSPFETHFIPKYYKKLNKIGDLNNFKNFQLLLNRILRERPVMQWRLRINSKEFYESFNGDVTYPKIVNKLCALNRSTEAICWGDKTPWYLGELDLINSMFPDAIYIYIVRDGRDVALSLLQKEWGPNNLYACARYWKNLNSQTELISELERNNQLIKIKYENLLDNPHDTLKRVLTFLKEEASDELLKFSLAKLKGNNKNKWVDRFSNFERYVFESTASTTLQRFGYPVKYQEKNLPILSVLFWVHDKVKWSIFFLKTNIIDGIKIKYFGKQPFSD</sequence>
<proteinExistence type="predicted"/>
<dbReference type="PANTHER" id="PTHR12788:SF10">
    <property type="entry name" value="PROTEIN-TYROSINE SULFOTRANSFERASE"/>
    <property type="match status" value="1"/>
</dbReference>
<dbReference type="InterPro" id="IPR026634">
    <property type="entry name" value="TPST-like"/>
</dbReference>
<dbReference type="Proteomes" id="UP000035062">
    <property type="component" value="Unassembled WGS sequence"/>
</dbReference>
<keyword evidence="1" id="KW-0808">Transferase</keyword>
<dbReference type="GO" id="GO:0008476">
    <property type="term" value="F:protein-tyrosine sulfotransferase activity"/>
    <property type="evidence" value="ECO:0007669"/>
    <property type="project" value="InterPro"/>
</dbReference>
<dbReference type="RefSeq" id="WP_008983134.1">
    <property type="nucleotide sequence ID" value="NZ_AKKU01000001.1"/>
</dbReference>
<dbReference type="SUPFAM" id="SSF52540">
    <property type="entry name" value="P-loop containing nucleoside triphosphate hydrolases"/>
    <property type="match status" value="1"/>
</dbReference>
<dbReference type="PATRIC" id="fig|1195246.3.peg.159"/>
<dbReference type="AlphaFoldDB" id="I9DW07"/>
<evidence type="ECO:0008006" key="5">
    <source>
        <dbReference type="Google" id="ProtNLM"/>
    </source>
</evidence>
<name>I9DW07_9ALTE</name>
<dbReference type="EMBL" id="AKKU01000001">
    <property type="protein sequence ID" value="EIW90360.1"/>
    <property type="molecule type" value="Genomic_DNA"/>
</dbReference>
<dbReference type="PANTHER" id="PTHR12788">
    <property type="entry name" value="PROTEIN-TYROSINE SULFOTRANSFERASE 2"/>
    <property type="match status" value="1"/>
</dbReference>
<keyword evidence="4" id="KW-1185">Reference proteome</keyword>
<dbReference type="InterPro" id="IPR027417">
    <property type="entry name" value="P-loop_NTPase"/>
</dbReference>
<evidence type="ECO:0000256" key="2">
    <source>
        <dbReference type="SAM" id="Coils"/>
    </source>
</evidence>
<evidence type="ECO:0000313" key="3">
    <source>
        <dbReference type="EMBL" id="EIW90360.1"/>
    </source>
</evidence>
<organism evidence="3 4">
    <name type="scientific">Alishewanella agri BL06</name>
    <dbReference type="NCBI Taxonomy" id="1195246"/>
    <lineage>
        <taxon>Bacteria</taxon>
        <taxon>Pseudomonadati</taxon>
        <taxon>Pseudomonadota</taxon>
        <taxon>Gammaproteobacteria</taxon>
        <taxon>Alteromonadales</taxon>
        <taxon>Alteromonadaceae</taxon>
        <taxon>Alishewanella</taxon>
    </lineage>
</organism>
<protein>
    <recommendedName>
        <fullName evidence="5">Sulfotransferase</fullName>
    </recommendedName>
</protein>
<dbReference type="Gene3D" id="3.40.50.300">
    <property type="entry name" value="P-loop containing nucleotide triphosphate hydrolases"/>
    <property type="match status" value="1"/>
</dbReference>